<evidence type="ECO:0000256" key="5">
    <source>
        <dbReference type="ARBA" id="ARBA00022705"/>
    </source>
</evidence>
<dbReference type="GO" id="GO:0006302">
    <property type="term" value="P:double-strand break repair"/>
    <property type="evidence" value="ECO:0007669"/>
    <property type="project" value="TreeGrafter"/>
</dbReference>
<protein>
    <recommendedName>
        <fullName evidence="3">DNA replication and repair protein RecF</fullName>
    </recommendedName>
</protein>
<evidence type="ECO:0000313" key="10">
    <source>
        <dbReference type="EMBL" id="MPM27767.1"/>
    </source>
</evidence>
<dbReference type="EMBL" id="VSSQ01005082">
    <property type="protein sequence ID" value="MPM27767.1"/>
    <property type="molecule type" value="Genomic_DNA"/>
</dbReference>
<accession>A0A644YHL7</accession>
<dbReference type="InterPro" id="IPR001238">
    <property type="entry name" value="DNA-binding_RecF"/>
</dbReference>
<evidence type="ECO:0000256" key="7">
    <source>
        <dbReference type="ARBA" id="ARBA00022840"/>
    </source>
</evidence>
<sequence>MKIQQISLINFRNYQNLNLRIDGLVNVFYGNNAQGKTNILESIFYSAFGMSHRTGNEDDLVKMSCRDMAAEVTFNNLYGEHKLRVKRQNIFERMKKEIALDDNVIRSKEHYGTLNVVMFSPEDLQIVKGEPALRRRFLDMEIAQTNRYYYGLLVKYNRVLQQRNKLLKNARENGLDHEQLEVWNNEISSVAAEIIGLRLNVLKKINLIAGDIYKEITNQKEELVVNYELKTNSSAIICSQENSVESWREWYLLRLKERQTIDVLRGSTGIGPHRDDLFITVNENNLRAFGSQGQQRSGALALKLAEMEYVKSEAGEYPVLLLDDVMSELDSERRTQILNFIDGRVQTFITVNDKNLIPELACNRYFCVKEGSICEG</sequence>
<dbReference type="Gene3D" id="3.40.50.300">
    <property type="entry name" value="P-loop containing nucleotide triphosphate hydrolases"/>
    <property type="match status" value="1"/>
</dbReference>
<keyword evidence="4" id="KW-0963">Cytoplasm</keyword>
<dbReference type="GO" id="GO:0000731">
    <property type="term" value="P:DNA synthesis involved in DNA repair"/>
    <property type="evidence" value="ECO:0007669"/>
    <property type="project" value="TreeGrafter"/>
</dbReference>
<dbReference type="InterPro" id="IPR003395">
    <property type="entry name" value="RecF/RecN/SMC_N"/>
</dbReference>
<feature type="domain" description="RecF/RecN/SMC N-terminal" evidence="9">
    <location>
        <begin position="3"/>
        <end position="356"/>
    </location>
</feature>
<keyword evidence="5" id="KW-0235">DNA replication</keyword>
<evidence type="ECO:0000256" key="8">
    <source>
        <dbReference type="ARBA" id="ARBA00023125"/>
    </source>
</evidence>
<name>A0A644YHL7_9ZZZZ</name>
<evidence type="ECO:0000256" key="2">
    <source>
        <dbReference type="ARBA" id="ARBA00008016"/>
    </source>
</evidence>
<dbReference type="PROSITE" id="PS00618">
    <property type="entry name" value="RECF_2"/>
    <property type="match status" value="1"/>
</dbReference>
<dbReference type="HAMAP" id="MF_00365">
    <property type="entry name" value="RecF"/>
    <property type="match status" value="1"/>
</dbReference>
<dbReference type="InterPro" id="IPR018078">
    <property type="entry name" value="DNA-binding_RecF_CS"/>
</dbReference>
<evidence type="ECO:0000256" key="4">
    <source>
        <dbReference type="ARBA" id="ARBA00022490"/>
    </source>
</evidence>
<comment type="caution">
    <text evidence="10">The sequence shown here is derived from an EMBL/GenBank/DDBJ whole genome shotgun (WGS) entry which is preliminary data.</text>
</comment>
<dbReference type="NCBIfam" id="TIGR00611">
    <property type="entry name" value="recf"/>
    <property type="match status" value="1"/>
</dbReference>
<dbReference type="Pfam" id="PF02463">
    <property type="entry name" value="SMC_N"/>
    <property type="match status" value="1"/>
</dbReference>
<keyword evidence="6" id="KW-0547">Nucleotide-binding</keyword>
<dbReference type="GO" id="GO:0005524">
    <property type="term" value="F:ATP binding"/>
    <property type="evidence" value="ECO:0007669"/>
    <property type="project" value="UniProtKB-KW"/>
</dbReference>
<keyword evidence="8" id="KW-0238">DNA-binding</keyword>
<proteinExistence type="inferred from homology"/>
<dbReference type="Gene3D" id="1.20.1050.90">
    <property type="entry name" value="RecF/RecN/SMC, N-terminal domain"/>
    <property type="match status" value="1"/>
</dbReference>
<dbReference type="GO" id="GO:0005737">
    <property type="term" value="C:cytoplasm"/>
    <property type="evidence" value="ECO:0007669"/>
    <property type="project" value="UniProtKB-SubCell"/>
</dbReference>
<dbReference type="GO" id="GO:0003697">
    <property type="term" value="F:single-stranded DNA binding"/>
    <property type="evidence" value="ECO:0007669"/>
    <property type="project" value="InterPro"/>
</dbReference>
<gene>
    <name evidence="10" type="primary">recF_35</name>
    <name evidence="10" type="ORF">SDC9_74281</name>
</gene>
<evidence type="ECO:0000256" key="6">
    <source>
        <dbReference type="ARBA" id="ARBA00022741"/>
    </source>
</evidence>
<comment type="subcellular location">
    <subcellularLocation>
        <location evidence="1">Cytoplasm</location>
    </subcellularLocation>
</comment>
<organism evidence="10">
    <name type="scientific">bioreactor metagenome</name>
    <dbReference type="NCBI Taxonomy" id="1076179"/>
    <lineage>
        <taxon>unclassified sequences</taxon>
        <taxon>metagenomes</taxon>
        <taxon>ecological metagenomes</taxon>
    </lineage>
</organism>
<dbReference type="PANTHER" id="PTHR32182:SF0">
    <property type="entry name" value="DNA REPLICATION AND REPAIR PROTEIN RECF"/>
    <property type="match status" value="1"/>
</dbReference>
<dbReference type="InterPro" id="IPR027417">
    <property type="entry name" value="P-loop_NTPase"/>
</dbReference>
<dbReference type="PROSITE" id="PS00617">
    <property type="entry name" value="RECF_1"/>
    <property type="match status" value="1"/>
</dbReference>
<comment type="similarity">
    <text evidence="2">Belongs to the RecF family.</text>
</comment>
<dbReference type="SUPFAM" id="SSF52540">
    <property type="entry name" value="P-loop containing nucleoside triphosphate hydrolases"/>
    <property type="match status" value="1"/>
</dbReference>
<dbReference type="GO" id="GO:0006260">
    <property type="term" value="P:DNA replication"/>
    <property type="evidence" value="ECO:0007669"/>
    <property type="project" value="UniProtKB-KW"/>
</dbReference>
<evidence type="ECO:0000256" key="1">
    <source>
        <dbReference type="ARBA" id="ARBA00004496"/>
    </source>
</evidence>
<evidence type="ECO:0000256" key="3">
    <source>
        <dbReference type="ARBA" id="ARBA00020170"/>
    </source>
</evidence>
<dbReference type="PANTHER" id="PTHR32182">
    <property type="entry name" value="DNA REPLICATION AND REPAIR PROTEIN RECF"/>
    <property type="match status" value="1"/>
</dbReference>
<reference evidence="10" key="1">
    <citation type="submission" date="2019-08" db="EMBL/GenBank/DDBJ databases">
        <authorList>
            <person name="Kucharzyk K."/>
            <person name="Murdoch R.W."/>
            <person name="Higgins S."/>
            <person name="Loffler F."/>
        </authorList>
    </citation>
    <scope>NUCLEOTIDE SEQUENCE</scope>
</reference>
<keyword evidence="7" id="KW-0067">ATP-binding</keyword>
<dbReference type="InterPro" id="IPR042174">
    <property type="entry name" value="RecF_2"/>
</dbReference>
<evidence type="ECO:0000259" key="9">
    <source>
        <dbReference type="Pfam" id="PF02463"/>
    </source>
</evidence>
<dbReference type="AlphaFoldDB" id="A0A644YHL7"/>